<evidence type="ECO:0000313" key="3">
    <source>
        <dbReference type="EMBL" id="TXJ35524.1"/>
    </source>
</evidence>
<name>A0A5C8EEU8_9SPIR</name>
<dbReference type="InterPro" id="IPR025517">
    <property type="entry name" value="DUF4405"/>
</dbReference>
<dbReference type="EMBL" id="SAYB01000007">
    <property type="protein sequence ID" value="TXJ35524.1"/>
    <property type="molecule type" value="Genomic_DNA"/>
</dbReference>
<keyword evidence="1" id="KW-0472">Membrane</keyword>
<protein>
    <submittedName>
        <fullName evidence="3">DUF4405 domain-containing protein</fullName>
    </submittedName>
</protein>
<feature type="transmembrane region" description="Helical" evidence="1">
    <location>
        <begin position="7"/>
        <end position="23"/>
    </location>
</feature>
<feature type="transmembrane region" description="Helical" evidence="1">
    <location>
        <begin position="147"/>
        <end position="168"/>
    </location>
</feature>
<dbReference type="Proteomes" id="UP000322814">
    <property type="component" value="Unassembled WGS sequence"/>
</dbReference>
<dbReference type="RefSeq" id="WP_147771614.1">
    <property type="nucleotide sequence ID" value="NZ_SAYB01000007.1"/>
</dbReference>
<comment type="caution">
    <text evidence="3">The sequence shown here is derived from an EMBL/GenBank/DDBJ whole genome shotgun (WGS) entry which is preliminary data.</text>
</comment>
<feature type="transmembrane region" description="Helical" evidence="1">
    <location>
        <begin position="188"/>
        <end position="210"/>
    </location>
</feature>
<proteinExistence type="predicted"/>
<organism evidence="3 4">
    <name type="scientific">Brachyspira aalborgi</name>
    <dbReference type="NCBI Taxonomy" id="29522"/>
    <lineage>
        <taxon>Bacteria</taxon>
        <taxon>Pseudomonadati</taxon>
        <taxon>Spirochaetota</taxon>
        <taxon>Spirochaetia</taxon>
        <taxon>Brachyspirales</taxon>
        <taxon>Brachyspiraceae</taxon>
        <taxon>Brachyspira</taxon>
    </lineage>
</organism>
<feature type="domain" description="Flavinylation-associated cytochrome" evidence="2">
    <location>
        <begin position="71"/>
        <end position="128"/>
    </location>
</feature>
<dbReference type="AlphaFoldDB" id="A0A5C8EEU8"/>
<sequence>MKRKIKILIDIIMFFIFIYLMSYRAGRGLFLHGVFGCVLFALFIIHHLLNIRWYFGLNKGKCNWTRKSFAIIDFILLTDMILMAISSVMMSGSVFSFSPFISTQFARDLHVSSTAWGFIFTALHLGLHTNSALKKLIRIIKETNKKYLIYTYNFLFFIFLALGVFFFIKSELWKSMFMIPKNIFNSNILIFYIEYSIITLSICQAFYLFANFANAKK</sequence>
<feature type="transmembrane region" description="Helical" evidence="1">
    <location>
        <begin position="69"/>
        <end position="89"/>
    </location>
</feature>
<evidence type="ECO:0000313" key="4">
    <source>
        <dbReference type="Proteomes" id="UP000322814"/>
    </source>
</evidence>
<dbReference type="Pfam" id="PF14358">
    <property type="entry name" value="DUF4405"/>
    <property type="match status" value="1"/>
</dbReference>
<gene>
    <name evidence="3" type="ORF">EPJ78_11515</name>
</gene>
<evidence type="ECO:0000256" key="1">
    <source>
        <dbReference type="SAM" id="Phobius"/>
    </source>
</evidence>
<keyword evidence="1" id="KW-0812">Transmembrane</keyword>
<accession>A0A5C8EEU8</accession>
<reference evidence="3 4" key="1">
    <citation type="journal article" date="1992" name="Lakartidningen">
        <title>[Penicillin V and not amoxicillin is the first choice preparation in acute otitis].</title>
        <authorList>
            <person name="Kamme C."/>
            <person name="Lundgren K."/>
            <person name="Prellner K."/>
        </authorList>
    </citation>
    <scope>NUCLEOTIDE SEQUENCE [LARGE SCALE GENOMIC DNA]</scope>
    <source>
        <strain evidence="3 4">PC4580III</strain>
    </source>
</reference>
<evidence type="ECO:0000259" key="2">
    <source>
        <dbReference type="Pfam" id="PF14358"/>
    </source>
</evidence>
<keyword evidence="1" id="KW-1133">Transmembrane helix</keyword>
<feature type="transmembrane region" description="Helical" evidence="1">
    <location>
        <begin position="109"/>
        <end position="127"/>
    </location>
</feature>
<feature type="transmembrane region" description="Helical" evidence="1">
    <location>
        <begin position="29"/>
        <end position="49"/>
    </location>
</feature>